<keyword evidence="6" id="KW-0223">Dioxygenase</keyword>
<dbReference type="GO" id="GO:0046872">
    <property type="term" value="F:metal ion binding"/>
    <property type="evidence" value="ECO:0007669"/>
    <property type="project" value="UniProtKB-KW"/>
</dbReference>
<reference evidence="6 7" key="1">
    <citation type="submission" date="2018-06" db="EMBL/GenBank/DDBJ databases">
        <title>Draft Genome Sequence of a Novel Marine Bacterium Related to the Verrucomicrobia.</title>
        <authorList>
            <person name="Vosseberg J."/>
            <person name="Martijn J."/>
            <person name="Ettema T.J.G."/>
        </authorList>
    </citation>
    <scope>NUCLEOTIDE SEQUENCE [LARGE SCALE GENOMIC DNA]</scope>
    <source>
        <strain evidence="6">TARA_B100001123</strain>
    </source>
</reference>
<dbReference type="InterPro" id="IPR017941">
    <property type="entry name" value="Rieske_2Fe-2S"/>
</dbReference>
<sequence>MREFSKVATLSEVSPGEKIRIDYQGEAVILINVAGEIFAISDICTHDGQPLIDGDIDGFEIECPRHGARFNMKTGEETPPAFEPVPIYDVRIEGTAILIAPRNE</sequence>
<dbReference type="Proteomes" id="UP000247465">
    <property type="component" value="Chromosome"/>
</dbReference>
<evidence type="ECO:0000259" key="5">
    <source>
        <dbReference type="PROSITE" id="PS51296"/>
    </source>
</evidence>
<keyword evidence="4" id="KW-0411">Iron-sulfur</keyword>
<accession>A0A2Z4AGD9</accession>
<feature type="domain" description="Rieske" evidence="5">
    <location>
        <begin position="5"/>
        <end position="99"/>
    </location>
</feature>
<dbReference type="GO" id="GO:0051537">
    <property type="term" value="F:2 iron, 2 sulfur cluster binding"/>
    <property type="evidence" value="ECO:0007669"/>
    <property type="project" value="UniProtKB-KW"/>
</dbReference>
<dbReference type="CDD" id="cd03528">
    <property type="entry name" value="Rieske_RO_ferredoxin"/>
    <property type="match status" value="1"/>
</dbReference>
<evidence type="ECO:0000256" key="2">
    <source>
        <dbReference type="ARBA" id="ARBA00022723"/>
    </source>
</evidence>
<dbReference type="GO" id="GO:0051213">
    <property type="term" value="F:dioxygenase activity"/>
    <property type="evidence" value="ECO:0007669"/>
    <property type="project" value="UniProtKB-KW"/>
</dbReference>
<keyword evidence="6" id="KW-0560">Oxidoreductase</keyword>
<dbReference type="PANTHER" id="PTHR21496">
    <property type="entry name" value="FERREDOXIN-RELATED"/>
    <property type="match status" value="1"/>
</dbReference>
<protein>
    <submittedName>
        <fullName evidence="6">Biphenyl dioxygenase ferredoxin subunit</fullName>
    </submittedName>
</protein>
<dbReference type="Gene3D" id="2.102.10.10">
    <property type="entry name" value="Rieske [2Fe-2S] iron-sulphur domain"/>
    <property type="match status" value="1"/>
</dbReference>
<dbReference type="InterPro" id="IPR036922">
    <property type="entry name" value="Rieske_2Fe-2S_sf"/>
</dbReference>
<dbReference type="EMBL" id="CP029803">
    <property type="protein sequence ID" value="AWT60695.1"/>
    <property type="molecule type" value="Genomic_DNA"/>
</dbReference>
<evidence type="ECO:0000313" key="6">
    <source>
        <dbReference type="EMBL" id="AWT60695.1"/>
    </source>
</evidence>
<organism evidence="6 7">
    <name type="scientific">Candidatus Moanibacter tarae</name>
    <dbReference type="NCBI Taxonomy" id="2200854"/>
    <lineage>
        <taxon>Bacteria</taxon>
        <taxon>Pseudomonadati</taxon>
        <taxon>Verrucomicrobiota</taxon>
        <taxon>Opitutia</taxon>
        <taxon>Puniceicoccales</taxon>
        <taxon>Puniceicoccales incertae sedis</taxon>
        <taxon>Candidatus Moanibacter</taxon>
    </lineage>
</organism>
<dbReference type="AlphaFoldDB" id="A0A2Z4AGD9"/>
<keyword evidence="1" id="KW-0001">2Fe-2S</keyword>
<keyword evidence="2" id="KW-0479">Metal-binding</keyword>
<dbReference type="SUPFAM" id="SSF50022">
    <property type="entry name" value="ISP domain"/>
    <property type="match status" value="1"/>
</dbReference>
<dbReference type="PROSITE" id="PS51296">
    <property type="entry name" value="RIESKE"/>
    <property type="match status" value="1"/>
</dbReference>
<dbReference type="Pfam" id="PF00355">
    <property type="entry name" value="Rieske"/>
    <property type="match status" value="1"/>
</dbReference>
<dbReference type="KEGG" id="mtar:DF168_01914"/>
<gene>
    <name evidence="6" type="primary">bphA3</name>
    <name evidence="6" type="ORF">DF168_01914</name>
</gene>
<evidence type="ECO:0000256" key="4">
    <source>
        <dbReference type="ARBA" id="ARBA00023014"/>
    </source>
</evidence>
<keyword evidence="3" id="KW-0408">Iron</keyword>
<name>A0A2Z4AGD9_9BACT</name>
<dbReference type="PANTHER" id="PTHR21496:SF23">
    <property type="entry name" value="3-PHENYLPROPIONATE_CINNAMIC ACID DIOXYGENASE FERREDOXIN SUBUNIT"/>
    <property type="match status" value="1"/>
</dbReference>
<proteinExistence type="predicted"/>
<evidence type="ECO:0000313" key="7">
    <source>
        <dbReference type="Proteomes" id="UP000247465"/>
    </source>
</evidence>
<evidence type="ECO:0000256" key="3">
    <source>
        <dbReference type="ARBA" id="ARBA00023004"/>
    </source>
</evidence>
<evidence type="ECO:0000256" key="1">
    <source>
        <dbReference type="ARBA" id="ARBA00022714"/>
    </source>
</evidence>